<feature type="domain" description="TerD" evidence="1">
    <location>
        <begin position="5"/>
        <end position="133"/>
    </location>
</feature>
<organism evidence="2 3">
    <name type="scientific">Prorocentrum cordatum</name>
    <dbReference type="NCBI Taxonomy" id="2364126"/>
    <lineage>
        <taxon>Eukaryota</taxon>
        <taxon>Sar</taxon>
        <taxon>Alveolata</taxon>
        <taxon>Dinophyceae</taxon>
        <taxon>Prorocentrales</taxon>
        <taxon>Prorocentraceae</taxon>
        <taxon>Prorocentrum</taxon>
    </lineage>
</organism>
<dbReference type="Gene3D" id="2.60.60.30">
    <property type="entry name" value="sav2460 like domains"/>
    <property type="match status" value="2"/>
</dbReference>
<protein>
    <recommendedName>
        <fullName evidence="1">TerD domain-containing protein</fullName>
    </recommendedName>
</protein>
<keyword evidence="3" id="KW-1185">Reference proteome</keyword>
<dbReference type="CDD" id="cd06974">
    <property type="entry name" value="TerD_like"/>
    <property type="match status" value="2"/>
</dbReference>
<dbReference type="PANTHER" id="PTHR32097">
    <property type="entry name" value="CAMP-BINDING PROTEIN 1-RELATED"/>
    <property type="match status" value="1"/>
</dbReference>
<proteinExistence type="predicted"/>
<dbReference type="InterPro" id="IPR003325">
    <property type="entry name" value="TerD"/>
</dbReference>
<feature type="domain" description="TerD" evidence="1">
    <location>
        <begin position="170"/>
        <end position="330"/>
    </location>
</feature>
<name>A0ABN9S6C5_9DINO</name>
<dbReference type="PANTHER" id="PTHR32097:SF17">
    <property type="entry name" value="CAMP-BINDING PROTEIN 1-RELATED"/>
    <property type="match status" value="1"/>
</dbReference>
<dbReference type="EMBL" id="CAUYUJ010009369">
    <property type="protein sequence ID" value="CAK0826593.1"/>
    <property type="molecule type" value="Genomic_DNA"/>
</dbReference>
<accession>A0ABN9S6C5</accession>
<dbReference type="Proteomes" id="UP001189429">
    <property type="component" value="Unassembled WGS sequence"/>
</dbReference>
<sequence>MEKLHDLDLQAVIVNREGIIVDTVYYNNLTSMKGSITHSGDVSNGASEGVDESVWISLAHVPEEIWGAIFVVCAFSKGSRLKDVQNGRVVLMEGTTLNRLQVFNIERSVANADVVGLVKRTREGGWAFKEIDEPAEFGSHFVDIIEPWIGDVIRAEIPTAPAFQKISFVMDKGSVATFPADAVLKRIFVGIGGSLSPSQVEEVDIDAEAVFCDSDGHVIGAVDGENHSLFGVEHSGDSVVGHESMGDDEAITIDLAKIPSKVARIFIVLTVFNGTFELVEKAYARVLDQHSSQLVRFDIQAHEAYGGLLVAQLIRSDGAENRWGFQGLGKFFTCTAGWKSGASEIISKRGRHGKDSQRASLNNKLGAHVRLDPGRIR</sequence>
<dbReference type="InterPro" id="IPR051324">
    <property type="entry name" value="Stress/Tellurium_Resist"/>
</dbReference>
<gene>
    <name evidence="2" type="ORF">PCOR1329_LOCUS26383</name>
</gene>
<comment type="caution">
    <text evidence="2">The sequence shown here is derived from an EMBL/GenBank/DDBJ whole genome shotgun (WGS) entry which is preliminary data.</text>
</comment>
<dbReference type="Pfam" id="PF02342">
    <property type="entry name" value="TerD"/>
    <property type="match status" value="2"/>
</dbReference>
<evidence type="ECO:0000313" key="2">
    <source>
        <dbReference type="EMBL" id="CAK0826593.1"/>
    </source>
</evidence>
<evidence type="ECO:0000259" key="1">
    <source>
        <dbReference type="Pfam" id="PF02342"/>
    </source>
</evidence>
<reference evidence="2" key="1">
    <citation type="submission" date="2023-10" db="EMBL/GenBank/DDBJ databases">
        <authorList>
            <person name="Chen Y."/>
            <person name="Shah S."/>
            <person name="Dougan E. K."/>
            <person name="Thang M."/>
            <person name="Chan C."/>
        </authorList>
    </citation>
    <scope>NUCLEOTIDE SEQUENCE [LARGE SCALE GENOMIC DNA]</scope>
</reference>
<evidence type="ECO:0000313" key="3">
    <source>
        <dbReference type="Proteomes" id="UP001189429"/>
    </source>
</evidence>